<organism evidence="1 2">
    <name type="scientific">Azospira restricta</name>
    <dbReference type="NCBI Taxonomy" id="404405"/>
    <lineage>
        <taxon>Bacteria</taxon>
        <taxon>Pseudomonadati</taxon>
        <taxon>Pseudomonadota</taxon>
        <taxon>Betaproteobacteria</taxon>
        <taxon>Rhodocyclales</taxon>
        <taxon>Rhodocyclaceae</taxon>
        <taxon>Azospira</taxon>
    </lineage>
</organism>
<protein>
    <submittedName>
        <fullName evidence="1">Uncharacterized protein</fullName>
    </submittedName>
</protein>
<dbReference type="RefSeq" id="WP_203385690.1">
    <property type="nucleotide sequence ID" value="NZ_CP064781.1"/>
</dbReference>
<evidence type="ECO:0000313" key="1">
    <source>
        <dbReference type="EMBL" id="QRJ62162.1"/>
    </source>
</evidence>
<keyword evidence="2" id="KW-1185">Reference proteome</keyword>
<dbReference type="KEGG" id="ares:IWH25_10140"/>
<name>A0A974PV83_9RHOO</name>
<dbReference type="Proteomes" id="UP000663444">
    <property type="component" value="Chromosome"/>
</dbReference>
<proteinExistence type="predicted"/>
<sequence length="59" mass="6624">MDTLQKLFNRLVGVREARGGRHGMPVAAERPRLPAAVELPACWRRRAKRGRGVSTMIRA</sequence>
<dbReference type="AlphaFoldDB" id="A0A974PV83"/>
<gene>
    <name evidence="1" type="ORF">IWH25_10140</name>
</gene>
<accession>A0A974PV83</accession>
<evidence type="ECO:0000313" key="2">
    <source>
        <dbReference type="Proteomes" id="UP000663444"/>
    </source>
</evidence>
<dbReference type="EMBL" id="CP064781">
    <property type="protein sequence ID" value="QRJ62162.1"/>
    <property type="molecule type" value="Genomic_DNA"/>
</dbReference>
<reference evidence="1" key="1">
    <citation type="submission" date="2020-11" db="EMBL/GenBank/DDBJ databases">
        <title>Azospira restricta DSM 18626 genome sequence.</title>
        <authorList>
            <person name="Moe W.M."/>
        </authorList>
    </citation>
    <scope>NUCLEOTIDE SEQUENCE</scope>
    <source>
        <strain evidence="1">DSM 18626</strain>
    </source>
</reference>